<evidence type="ECO:0000256" key="1">
    <source>
        <dbReference type="SAM" id="MobiDB-lite"/>
    </source>
</evidence>
<organism evidence="2 3">
    <name type="scientific">Streptomyces qaidamensis</name>
    <dbReference type="NCBI Taxonomy" id="1783515"/>
    <lineage>
        <taxon>Bacteria</taxon>
        <taxon>Bacillati</taxon>
        <taxon>Actinomycetota</taxon>
        <taxon>Actinomycetes</taxon>
        <taxon>Kitasatosporales</taxon>
        <taxon>Streptomycetaceae</taxon>
        <taxon>Streptomyces</taxon>
        <taxon>Streptomyces aurantiacus group</taxon>
    </lineage>
</organism>
<name>A0A143C6P6_9ACTN</name>
<keyword evidence="3" id="KW-1185">Reference proteome</keyword>
<dbReference type="EMBL" id="CP015098">
    <property type="protein sequence ID" value="AMW13117.1"/>
    <property type="molecule type" value="Genomic_DNA"/>
</dbReference>
<reference evidence="3" key="1">
    <citation type="submission" date="2016-04" db="EMBL/GenBank/DDBJ databases">
        <authorList>
            <person name="Zhang B."/>
        </authorList>
    </citation>
    <scope>NUCLEOTIDE SEQUENCE [LARGE SCALE GENOMIC DNA]</scope>
    <source>
        <strain evidence="3">S10</strain>
    </source>
</reference>
<dbReference type="KEGG" id="stsi:A4E84_28655"/>
<dbReference type="Proteomes" id="UP000076096">
    <property type="component" value="Chromosome"/>
</dbReference>
<dbReference type="AlphaFoldDB" id="A0A143C6P6"/>
<evidence type="ECO:0000313" key="2">
    <source>
        <dbReference type="EMBL" id="AMW13117.1"/>
    </source>
</evidence>
<gene>
    <name evidence="2" type="ORF">A4E84_28655</name>
</gene>
<proteinExistence type="predicted"/>
<feature type="region of interest" description="Disordered" evidence="1">
    <location>
        <begin position="1"/>
        <end position="55"/>
    </location>
</feature>
<dbReference type="RefSeq" id="WP_062929293.1">
    <property type="nucleotide sequence ID" value="NZ_CP015098.1"/>
</dbReference>
<sequence>MAKAPVLTDGPLRGTMVVRPDGYGPRGRMQAQMHARSKETGAPKASLRDAEGPRAPAELAGHAVTVRCPVAEGGSVPDADDAPGNVAVVARAY</sequence>
<feature type="compositionally biased region" description="Basic and acidic residues" evidence="1">
    <location>
        <begin position="36"/>
        <end position="52"/>
    </location>
</feature>
<dbReference type="STRING" id="1783515.A4E84_28655"/>
<evidence type="ECO:0000313" key="3">
    <source>
        <dbReference type="Proteomes" id="UP000076096"/>
    </source>
</evidence>
<accession>A0A143C6P6</accession>
<protein>
    <submittedName>
        <fullName evidence="2">Uncharacterized protein</fullName>
    </submittedName>
</protein>